<keyword evidence="2 8" id="KW-0418">Kinase</keyword>
<reference evidence="8 9" key="1">
    <citation type="submission" date="2020-05" db="EMBL/GenBank/DDBJ databases">
        <title>Hymenobacter terrestris sp. nov. and Hymenobacter lapidiphilus sp. nov., isolated from regoliths in Antarctica.</title>
        <authorList>
            <person name="Sedlacek I."/>
            <person name="Pantucek R."/>
            <person name="Zeman M."/>
            <person name="Holochova P."/>
            <person name="Kralova S."/>
            <person name="Stankova E."/>
            <person name="Sedo O."/>
            <person name="Micenkova L."/>
            <person name="Svec P."/>
            <person name="Gupta V."/>
            <person name="Sood U."/>
            <person name="Korpole U.S."/>
            <person name="Lal R."/>
        </authorList>
    </citation>
    <scope>NUCLEOTIDE SEQUENCE [LARGE SCALE GENOMIC DNA]</scope>
    <source>
        <strain evidence="8 9">P5342</strain>
    </source>
</reference>
<dbReference type="Pfam" id="PF07730">
    <property type="entry name" value="HisKA_3"/>
    <property type="match status" value="1"/>
</dbReference>
<keyword evidence="6" id="KW-0732">Signal</keyword>
<organism evidence="8 9">
    <name type="scientific">Hymenobacter lapidiphilus</name>
    <dbReference type="NCBI Taxonomy" id="2608003"/>
    <lineage>
        <taxon>Bacteria</taxon>
        <taxon>Pseudomonadati</taxon>
        <taxon>Bacteroidota</taxon>
        <taxon>Cytophagia</taxon>
        <taxon>Cytophagales</taxon>
        <taxon>Hymenobacteraceae</taxon>
        <taxon>Hymenobacter</taxon>
    </lineage>
</organism>
<keyword evidence="5" id="KW-0812">Transmembrane</keyword>
<evidence type="ECO:0000313" key="8">
    <source>
        <dbReference type="EMBL" id="NVO32882.1"/>
    </source>
</evidence>
<feature type="signal peptide" evidence="6">
    <location>
        <begin position="1"/>
        <end position="20"/>
    </location>
</feature>
<dbReference type="InterPro" id="IPR011990">
    <property type="entry name" value="TPR-like_helical_dom_sf"/>
</dbReference>
<dbReference type="Pfam" id="PF02518">
    <property type="entry name" value="HATPase_c"/>
    <property type="match status" value="1"/>
</dbReference>
<sequence>MRIASKASQLLLLTLGPAVAAPAPPDSVRAEAALDRAGAIFFADSTRGWQAAREALVFSKAGHYPHGEVQAYLMLGNFYTYTDRYSAALTCYARARQRLLALERQHPRTARTAHGLGAVATNEGVVFDRLADRERAIRRYVMAAGYFTQASDTASLINVYTNIGAGFSELKQYTMSLRYLKRSIELLERHPSPGALTVYVNAALVLLEQRRYPEAAGYLRTARQLAERPGNPVGAEKDLYYKAQGIYYRDLHQYKQATAAFKQALFFARQRGDKFSSLDIYNQLGLLYANQRQYVPAEAAFRQQLKLAREIPNGEQEALASQQLAETNWALARYARSARFYQRALALKDSLAGPAVARQIVMLESRYQVRQQEAQLATLRQTRHLQQVALSRKTALLYTVLALLGAAAGAGVLGYVALRRGRHLSRQQTELQKRKIQELEQERLLLATESLLKGQEDERSRLARDLHDGLGGLLSTVKYSLGSLRGAALLPAGSATLLNNSLEQLDHSIGELRRVARDLVPEALLQFGLCPALRDVVYNLNQAGQVQAHFHCAGLENEQRVPQRTELVVYRFVQEALHNVLKHARAQSVIVQLSRHEARVHVTVEDDGRGFDPTHVRSGVGLRSLQARADYLRAQLDVHSVPGQGTTITLEFELPA</sequence>
<dbReference type="EMBL" id="JABKAU010000039">
    <property type="protein sequence ID" value="NVO32882.1"/>
    <property type="molecule type" value="Genomic_DNA"/>
</dbReference>
<dbReference type="InterPro" id="IPR036890">
    <property type="entry name" value="HATPase_C_sf"/>
</dbReference>
<feature type="domain" description="Histidine kinase" evidence="7">
    <location>
        <begin position="472"/>
        <end position="656"/>
    </location>
</feature>
<feature type="repeat" description="TPR" evidence="4">
    <location>
        <begin position="157"/>
        <end position="190"/>
    </location>
</feature>
<comment type="caution">
    <text evidence="8">The sequence shown here is derived from an EMBL/GenBank/DDBJ whole genome shotgun (WGS) entry which is preliminary data.</text>
</comment>
<dbReference type="Gene3D" id="1.20.5.1930">
    <property type="match status" value="1"/>
</dbReference>
<dbReference type="PANTHER" id="PTHR24421">
    <property type="entry name" value="NITRATE/NITRITE SENSOR PROTEIN NARX-RELATED"/>
    <property type="match status" value="1"/>
</dbReference>
<protein>
    <submittedName>
        <fullName evidence="8">Sensor histidine kinase</fullName>
    </submittedName>
</protein>
<feature type="chain" id="PRO_5031424991" evidence="6">
    <location>
        <begin position="21"/>
        <end position="656"/>
    </location>
</feature>
<dbReference type="RefSeq" id="WP_176909743.1">
    <property type="nucleotide sequence ID" value="NZ_JABKAU010000039.1"/>
</dbReference>
<dbReference type="SUPFAM" id="SSF48452">
    <property type="entry name" value="TPR-like"/>
    <property type="match status" value="2"/>
</dbReference>
<accession>A0A7Y7PSI9</accession>
<keyword evidence="5" id="KW-1133">Transmembrane helix</keyword>
<dbReference type="GO" id="GO:0000155">
    <property type="term" value="F:phosphorelay sensor kinase activity"/>
    <property type="evidence" value="ECO:0007669"/>
    <property type="project" value="InterPro"/>
</dbReference>
<dbReference type="GO" id="GO:0046983">
    <property type="term" value="F:protein dimerization activity"/>
    <property type="evidence" value="ECO:0007669"/>
    <property type="project" value="InterPro"/>
</dbReference>
<keyword evidence="1" id="KW-0808">Transferase</keyword>
<evidence type="ECO:0000259" key="7">
    <source>
        <dbReference type="PROSITE" id="PS50109"/>
    </source>
</evidence>
<gene>
    <name evidence="8" type="ORF">HW554_16835</name>
</gene>
<proteinExistence type="predicted"/>
<evidence type="ECO:0000256" key="6">
    <source>
        <dbReference type="SAM" id="SignalP"/>
    </source>
</evidence>
<dbReference type="InterPro" id="IPR011712">
    <property type="entry name" value="Sig_transdc_His_kin_sub3_dim/P"/>
</dbReference>
<dbReference type="Pfam" id="PF13424">
    <property type="entry name" value="TPR_12"/>
    <property type="match status" value="2"/>
</dbReference>
<evidence type="ECO:0000256" key="1">
    <source>
        <dbReference type="ARBA" id="ARBA00022679"/>
    </source>
</evidence>
<dbReference type="Gene3D" id="3.30.565.10">
    <property type="entry name" value="Histidine kinase-like ATPase, C-terminal domain"/>
    <property type="match status" value="1"/>
</dbReference>
<keyword evidence="9" id="KW-1185">Reference proteome</keyword>
<dbReference type="GO" id="GO:0016020">
    <property type="term" value="C:membrane"/>
    <property type="evidence" value="ECO:0007669"/>
    <property type="project" value="InterPro"/>
</dbReference>
<dbReference type="PROSITE" id="PS50109">
    <property type="entry name" value="HIS_KIN"/>
    <property type="match status" value="1"/>
</dbReference>
<evidence type="ECO:0000256" key="3">
    <source>
        <dbReference type="ARBA" id="ARBA00023012"/>
    </source>
</evidence>
<dbReference type="SMART" id="SM00387">
    <property type="entry name" value="HATPase_c"/>
    <property type="match status" value="1"/>
</dbReference>
<dbReference type="PROSITE" id="PS50005">
    <property type="entry name" value="TPR"/>
    <property type="match status" value="1"/>
</dbReference>
<dbReference type="CDD" id="cd16917">
    <property type="entry name" value="HATPase_UhpB-NarQ-NarX-like"/>
    <property type="match status" value="1"/>
</dbReference>
<dbReference type="InterPro" id="IPR005467">
    <property type="entry name" value="His_kinase_dom"/>
</dbReference>
<dbReference type="SMART" id="SM00028">
    <property type="entry name" value="TPR"/>
    <property type="match status" value="6"/>
</dbReference>
<evidence type="ECO:0000256" key="2">
    <source>
        <dbReference type="ARBA" id="ARBA00022777"/>
    </source>
</evidence>
<dbReference type="AlphaFoldDB" id="A0A7Y7PSI9"/>
<keyword evidence="3" id="KW-0902">Two-component regulatory system</keyword>
<dbReference type="InterPro" id="IPR019734">
    <property type="entry name" value="TPR_rpt"/>
</dbReference>
<dbReference type="InterPro" id="IPR050482">
    <property type="entry name" value="Sensor_HK_TwoCompSys"/>
</dbReference>
<evidence type="ECO:0000256" key="4">
    <source>
        <dbReference type="PROSITE-ProRule" id="PRU00339"/>
    </source>
</evidence>
<dbReference type="Proteomes" id="UP000565521">
    <property type="component" value="Unassembled WGS sequence"/>
</dbReference>
<name>A0A7Y7PSI9_9BACT</name>
<evidence type="ECO:0000313" key="9">
    <source>
        <dbReference type="Proteomes" id="UP000565521"/>
    </source>
</evidence>
<evidence type="ECO:0000256" key="5">
    <source>
        <dbReference type="SAM" id="Phobius"/>
    </source>
</evidence>
<keyword evidence="4" id="KW-0802">TPR repeat</keyword>
<feature type="transmembrane region" description="Helical" evidence="5">
    <location>
        <begin position="395"/>
        <end position="418"/>
    </location>
</feature>
<dbReference type="InterPro" id="IPR003594">
    <property type="entry name" value="HATPase_dom"/>
</dbReference>
<dbReference type="SUPFAM" id="SSF55874">
    <property type="entry name" value="ATPase domain of HSP90 chaperone/DNA topoisomerase II/histidine kinase"/>
    <property type="match status" value="1"/>
</dbReference>
<keyword evidence="5" id="KW-0472">Membrane</keyword>
<dbReference type="Gene3D" id="1.25.40.10">
    <property type="entry name" value="Tetratricopeptide repeat domain"/>
    <property type="match status" value="2"/>
</dbReference>